<dbReference type="Gene3D" id="1.10.10.10">
    <property type="entry name" value="Winged helix-like DNA-binding domain superfamily/Winged helix DNA-binding domain"/>
    <property type="match status" value="1"/>
</dbReference>
<reference evidence="9" key="1">
    <citation type="journal article" date="2019" name="Int. J. Syst. Evol. Microbiol.">
        <title>The Global Catalogue of Microorganisms (GCM) 10K type strain sequencing project: providing services to taxonomists for standard genome sequencing and annotation.</title>
        <authorList>
            <consortium name="The Broad Institute Genomics Platform"/>
            <consortium name="The Broad Institute Genome Sequencing Center for Infectious Disease"/>
            <person name="Wu L."/>
            <person name="Ma J."/>
        </authorList>
    </citation>
    <scope>NUCLEOTIDE SEQUENCE [LARGE SCALE GENOMIC DNA]</scope>
    <source>
        <strain evidence="9">CGMCC 1.16026</strain>
    </source>
</reference>
<dbReference type="InterPro" id="IPR013249">
    <property type="entry name" value="RNA_pol_sigma70_r4_t2"/>
</dbReference>
<dbReference type="InterPro" id="IPR014284">
    <property type="entry name" value="RNA_pol_sigma-70_dom"/>
</dbReference>
<evidence type="ECO:0000256" key="3">
    <source>
        <dbReference type="ARBA" id="ARBA00023082"/>
    </source>
</evidence>
<dbReference type="CDD" id="cd06171">
    <property type="entry name" value="Sigma70_r4"/>
    <property type="match status" value="1"/>
</dbReference>
<evidence type="ECO:0000313" key="8">
    <source>
        <dbReference type="EMBL" id="MFC6645548.1"/>
    </source>
</evidence>
<dbReference type="SUPFAM" id="SSF88946">
    <property type="entry name" value="Sigma2 domain of RNA polymerase sigma factors"/>
    <property type="match status" value="1"/>
</dbReference>
<evidence type="ECO:0000256" key="5">
    <source>
        <dbReference type="ARBA" id="ARBA00023163"/>
    </source>
</evidence>
<dbReference type="InterPro" id="IPR036388">
    <property type="entry name" value="WH-like_DNA-bd_sf"/>
</dbReference>
<protein>
    <submittedName>
        <fullName evidence="8">RNA polymerase sigma factor</fullName>
    </submittedName>
</protein>
<gene>
    <name evidence="8" type="ORF">ACFQBQ_08115</name>
</gene>
<dbReference type="Pfam" id="PF08281">
    <property type="entry name" value="Sigma70_r4_2"/>
    <property type="match status" value="1"/>
</dbReference>
<proteinExistence type="inferred from homology"/>
<dbReference type="NCBIfam" id="TIGR02937">
    <property type="entry name" value="sigma70-ECF"/>
    <property type="match status" value="1"/>
</dbReference>
<name>A0ABW1ZBG5_9BACT</name>
<dbReference type="SUPFAM" id="SSF88659">
    <property type="entry name" value="Sigma3 and sigma4 domains of RNA polymerase sigma factors"/>
    <property type="match status" value="1"/>
</dbReference>
<feature type="domain" description="RNA polymerase sigma-70 region 2" evidence="6">
    <location>
        <begin position="21"/>
        <end position="88"/>
    </location>
</feature>
<keyword evidence="9" id="KW-1185">Reference proteome</keyword>
<dbReference type="RefSeq" id="WP_263371909.1">
    <property type="nucleotide sequence ID" value="NZ_JAGSYD010000003.1"/>
</dbReference>
<dbReference type="InterPro" id="IPR007627">
    <property type="entry name" value="RNA_pol_sigma70_r2"/>
</dbReference>
<comment type="caution">
    <text evidence="8">The sequence shown here is derived from an EMBL/GenBank/DDBJ whole genome shotgun (WGS) entry which is preliminary data.</text>
</comment>
<dbReference type="Gene3D" id="1.10.1740.10">
    <property type="match status" value="1"/>
</dbReference>
<evidence type="ECO:0000259" key="7">
    <source>
        <dbReference type="Pfam" id="PF08281"/>
    </source>
</evidence>
<accession>A0ABW1ZBG5</accession>
<dbReference type="InterPro" id="IPR013325">
    <property type="entry name" value="RNA_pol_sigma_r2"/>
</dbReference>
<keyword evidence="2" id="KW-0805">Transcription regulation</keyword>
<organism evidence="8 9">
    <name type="scientific">Granulicella cerasi</name>
    <dbReference type="NCBI Taxonomy" id="741063"/>
    <lineage>
        <taxon>Bacteria</taxon>
        <taxon>Pseudomonadati</taxon>
        <taxon>Acidobacteriota</taxon>
        <taxon>Terriglobia</taxon>
        <taxon>Terriglobales</taxon>
        <taxon>Acidobacteriaceae</taxon>
        <taxon>Granulicella</taxon>
    </lineage>
</organism>
<evidence type="ECO:0000259" key="6">
    <source>
        <dbReference type="Pfam" id="PF04542"/>
    </source>
</evidence>
<evidence type="ECO:0000256" key="2">
    <source>
        <dbReference type="ARBA" id="ARBA00023015"/>
    </source>
</evidence>
<dbReference type="InterPro" id="IPR039425">
    <property type="entry name" value="RNA_pol_sigma-70-like"/>
</dbReference>
<dbReference type="PANTHER" id="PTHR43133">
    <property type="entry name" value="RNA POLYMERASE ECF-TYPE SIGMA FACTO"/>
    <property type="match status" value="1"/>
</dbReference>
<evidence type="ECO:0000256" key="1">
    <source>
        <dbReference type="ARBA" id="ARBA00010641"/>
    </source>
</evidence>
<dbReference type="Proteomes" id="UP001596391">
    <property type="component" value="Unassembled WGS sequence"/>
</dbReference>
<evidence type="ECO:0000256" key="4">
    <source>
        <dbReference type="ARBA" id="ARBA00023125"/>
    </source>
</evidence>
<keyword evidence="3" id="KW-0731">Sigma factor</keyword>
<dbReference type="InterPro" id="IPR013324">
    <property type="entry name" value="RNA_pol_sigma_r3/r4-like"/>
</dbReference>
<sequence length="175" mass="19642">MSLFAGTTSFQPTNEDTVMALYDQTRPALLIYLAGLGLAVPEAEDAIHDAFIRLYEHLQAKNANENLRGWLFRVCHNRAMDLFREARRIQPDTEVISVFDLLIDASLSPEEQAIRTQEIQQVTVALGKLTPQQRAAVLLRAEDLRYREIAEVMGVSIKRVSELVHRALALLAGSL</sequence>
<keyword evidence="4" id="KW-0238">DNA-binding</keyword>
<feature type="domain" description="RNA polymerase sigma factor 70 region 4 type 2" evidence="7">
    <location>
        <begin position="120"/>
        <end position="171"/>
    </location>
</feature>
<evidence type="ECO:0000313" key="9">
    <source>
        <dbReference type="Proteomes" id="UP001596391"/>
    </source>
</evidence>
<dbReference type="Pfam" id="PF04542">
    <property type="entry name" value="Sigma70_r2"/>
    <property type="match status" value="1"/>
</dbReference>
<comment type="similarity">
    <text evidence="1">Belongs to the sigma-70 factor family. ECF subfamily.</text>
</comment>
<dbReference type="EMBL" id="JBHSWI010000001">
    <property type="protein sequence ID" value="MFC6645548.1"/>
    <property type="molecule type" value="Genomic_DNA"/>
</dbReference>
<dbReference type="PANTHER" id="PTHR43133:SF8">
    <property type="entry name" value="RNA POLYMERASE SIGMA FACTOR HI_1459-RELATED"/>
    <property type="match status" value="1"/>
</dbReference>
<keyword evidence="5" id="KW-0804">Transcription</keyword>